<dbReference type="Proteomes" id="UP000239576">
    <property type="component" value="Unassembled WGS sequence"/>
</dbReference>
<organism evidence="1 2">
    <name type="scientific">Stenomitos frigidus ULC18</name>
    <dbReference type="NCBI Taxonomy" id="2107698"/>
    <lineage>
        <taxon>Bacteria</taxon>
        <taxon>Bacillati</taxon>
        <taxon>Cyanobacteriota</taxon>
        <taxon>Cyanophyceae</taxon>
        <taxon>Leptolyngbyales</taxon>
        <taxon>Leptolyngbyaceae</taxon>
        <taxon>Stenomitos</taxon>
    </lineage>
</organism>
<proteinExistence type="predicted"/>
<accession>A0A2T1DZ53</accession>
<reference evidence="1 2" key="2">
    <citation type="submission" date="2018-03" db="EMBL/GenBank/DDBJ databases">
        <title>The ancient ancestry and fast evolution of plastids.</title>
        <authorList>
            <person name="Moore K.R."/>
            <person name="Magnabosco C."/>
            <person name="Momper L."/>
            <person name="Gold D.A."/>
            <person name="Bosak T."/>
            <person name="Fournier G.P."/>
        </authorList>
    </citation>
    <scope>NUCLEOTIDE SEQUENCE [LARGE SCALE GENOMIC DNA]</scope>
    <source>
        <strain evidence="1 2">ULC18</strain>
    </source>
</reference>
<gene>
    <name evidence="1" type="ORF">C7B82_22225</name>
</gene>
<sequence length="87" mass="9653">MAIESRLETIDERIAQLVVIAGELVKASVQQRESIEGLVSGMGQLIESNTEFRMDLAELKTTTQTQAETAGLQQQMIEQLIHQKEAP</sequence>
<evidence type="ECO:0000313" key="1">
    <source>
        <dbReference type="EMBL" id="PSB25770.1"/>
    </source>
</evidence>
<protein>
    <submittedName>
        <fullName evidence="1">Uncharacterized protein</fullName>
    </submittedName>
</protein>
<dbReference type="EMBL" id="PVWK01000121">
    <property type="protein sequence ID" value="PSB25770.1"/>
    <property type="molecule type" value="Genomic_DNA"/>
</dbReference>
<dbReference type="RefSeq" id="WP_106258672.1">
    <property type="nucleotide sequence ID" value="NZ_CAWNSW010000160.1"/>
</dbReference>
<keyword evidence="2" id="KW-1185">Reference proteome</keyword>
<dbReference type="AlphaFoldDB" id="A0A2T1DZ53"/>
<reference evidence="2" key="1">
    <citation type="submission" date="2018-02" db="EMBL/GenBank/DDBJ databases">
        <authorList>
            <person name="Moore K."/>
            <person name="Momper L."/>
        </authorList>
    </citation>
    <scope>NUCLEOTIDE SEQUENCE [LARGE SCALE GENOMIC DNA]</scope>
    <source>
        <strain evidence="2">ULC18</strain>
    </source>
</reference>
<evidence type="ECO:0000313" key="2">
    <source>
        <dbReference type="Proteomes" id="UP000239576"/>
    </source>
</evidence>
<name>A0A2T1DZ53_9CYAN</name>
<comment type="caution">
    <text evidence="1">The sequence shown here is derived from an EMBL/GenBank/DDBJ whole genome shotgun (WGS) entry which is preliminary data.</text>
</comment>